<evidence type="ECO:0000313" key="18">
    <source>
        <dbReference type="Proteomes" id="UP000007110"/>
    </source>
</evidence>
<keyword evidence="6 14" id="KW-0255">Endonuclease</keyword>
<dbReference type="GO" id="GO:0008821">
    <property type="term" value="F:crossover junction DNA endonuclease activity"/>
    <property type="evidence" value="ECO:0007669"/>
    <property type="project" value="UniProtKB-UniRule"/>
</dbReference>
<dbReference type="GO" id="GO:0006308">
    <property type="term" value="P:DNA catabolic process"/>
    <property type="evidence" value="ECO:0007669"/>
    <property type="project" value="UniProtKB-UniRule"/>
</dbReference>
<dbReference type="InterPro" id="IPR047417">
    <property type="entry name" value="WHD_MUS81"/>
</dbReference>
<feature type="compositionally biased region" description="Low complexity" evidence="15">
    <location>
        <begin position="373"/>
        <end position="383"/>
    </location>
</feature>
<dbReference type="FunFam" id="3.40.50.10130:FF:000003">
    <property type="entry name" value="Crossover junction endonuclease MUS81"/>
    <property type="match status" value="1"/>
</dbReference>
<dbReference type="PANTHER" id="PTHR13451:SF0">
    <property type="entry name" value="CROSSOVER JUNCTION ENDONUCLEASE MUS81"/>
    <property type="match status" value="1"/>
</dbReference>
<dbReference type="RefSeq" id="XP_780532.5">
    <property type="nucleotide sequence ID" value="XM_775439.5"/>
</dbReference>
<reference evidence="17" key="2">
    <citation type="submission" date="2021-01" db="UniProtKB">
        <authorList>
            <consortium name="EnsemblMetazoa"/>
        </authorList>
    </citation>
    <scope>IDENTIFICATION</scope>
</reference>
<evidence type="ECO:0000256" key="1">
    <source>
        <dbReference type="ARBA" id="ARBA00001946"/>
    </source>
</evidence>
<keyword evidence="12 14" id="KW-0539">Nucleus</keyword>
<dbReference type="GO" id="GO:0048257">
    <property type="term" value="F:3'-flap endonuclease activity"/>
    <property type="evidence" value="ECO:0000318"/>
    <property type="project" value="GO_Central"/>
</dbReference>
<dbReference type="GO" id="GO:0048476">
    <property type="term" value="C:Holliday junction resolvase complex"/>
    <property type="evidence" value="ECO:0000318"/>
    <property type="project" value="GO_Central"/>
</dbReference>
<keyword evidence="9 14" id="KW-0460">Magnesium</keyword>
<dbReference type="SMART" id="SM00891">
    <property type="entry name" value="ERCC4"/>
    <property type="match status" value="1"/>
</dbReference>
<dbReference type="SUPFAM" id="SSF52980">
    <property type="entry name" value="Restriction endonuclease-like"/>
    <property type="match status" value="1"/>
</dbReference>
<dbReference type="Pfam" id="PF21136">
    <property type="entry name" value="WHD_MUS81"/>
    <property type="match status" value="1"/>
</dbReference>
<dbReference type="GO" id="GO:0031297">
    <property type="term" value="P:replication fork processing"/>
    <property type="evidence" value="ECO:0007669"/>
    <property type="project" value="UniProtKB-ARBA"/>
</dbReference>
<evidence type="ECO:0000256" key="15">
    <source>
        <dbReference type="SAM" id="MobiDB-lite"/>
    </source>
</evidence>
<dbReference type="InParanoid" id="A0A7M7RCM6"/>
<dbReference type="CTD" id="80198"/>
<dbReference type="OMA" id="ELGDAMW"/>
<dbReference type="KEGG" id="spu:575020"/>
<name>A0A7M7RCM6_STRPU</name>
<evidence type="ECO:0000256" key="12">
    <source>
        <dbReference type="ARBA" id="ARBA00023242"/>
    </source>
</evidence>
<keyword evidence="10 14" id="KW-0233">DNA recombination</keyword>
<dbReference type="OrthoDB" id="5963188at2759"/>
<dbReference type="InterPro" id="IPR011335">
    <property type="entry name" value="Restrct_endonuc-II-like"/>
</dbReference>
<dbReference type="CDD" id="cd20074">
    <property type="entry name" value="XPF_nuclease_Mus81"/>
    <property type="match status" value="1"/>
</dbReference>
<protein>
    <recommendedName>
        <fullName evidence="14">Crossover junction endonuclease MUS81</fullName>
        <ecNumber evidence="14">3.1.22.-</ecNumber>
    </recommendedName>
</protein>
<dbReference type="SUPFAM" id="SSF47802">
    <property type="entry name" value="DNA polymerase beta, N-terminal domain-like"/>
    <property type="match status" value="1"/>
</dbReference>
<feature type="compositionally biased region" description="Polar residues" evidence="15">
    <location>
        <begin position="418"/>
        <end position="436"/>
    </location>
</feature>
<evidence type="ECO:0000256" key="11">
    <source>
        <dbReference type="ARBA" id="ARBA00023204"/>
    </source>
</evidence>
<dbReference type="InterPro" id="IPR006166">
    <property type="entry name" value="ERCC4_domain"/>
</dbReference>
<comment type="similarity">
    <text evidence="3 14">Belongs to the XPF family.</text>
</comment>
<dbReference type="Gene3D" id="1.10.10.10">
    <property type="entry name" value="Winged helix-like DNA-binding domain superfamily/Winged helix DNA-binding domain"/>
    <property type="match status" value="1"/>
</dbReference>
<dbReference type="EnsemblMetazoa" id="XM_775439">
    <property type="protein sequence ID" value="XP_780532"/>
    <property type="gene ID" value="LOC575020"/>
</dbReference>
<dbReference type="GO" id="GO:0003677">
    <property type="term" value="F:DNA binding"/>
    <property type="evidence" value="ECO:0007669"/>
    <property type="project" value="UniProtKB-UniRule"/>
</dbReference>
<evidence type="ECO:0000256" key="9">
    <source>
        <dbReference type="ARBA" id="ARBA00022842"/>
    </source>
</evidence>
<keyword evidence="11 14" id="KW-0234">DNA repair</keyword>
<dbReference type="InterPro" id="IPR047416">
    <property type="entry name" value="XPF_nuclease_Mus81"/>
</dbReference>
<evidence type="ECO:0000256" key="3">
    <source>
        <dbReference type="ARBA" id="ARBA00010015"/>
    </source>
</evidence>
<feature type="region of interest" description="Disordered" evidence="15">
    <location>
        <begin position="367"/>
        <end position="437"/>
    </location>
</feature>
<keyword evidence="7 14" id="KW-0227">DNA damage</keyword>
<dbReference type="GO" id="GO:0031573">
    <property type="term" value="P:mitotic intra-S DNA damage checkpoint signaling"/>
    <property type="evidence" value="ECO:0000318"/>
    <property type="project" value="GO_Central"/>
</dbReference>
<dbReference type="GO" id="GO:0046872">
    <property type="term" value="F:metal ion binding"/>
    <property type="evidence" value="ECO:0007669"/>
    <property type="project" value="UniProtKB-UniRule"/>
</dbReference>
<evidence type="ECO:0000256" key="14">
    <source>
        <dbReference type="RuleBase" id="RU369042"/>
    </source>
</evidence>
<dbReference type="GO" id="GO:0000727">
    <property type="term" value="P:double-strand break repair via break-induced replication"/>
    <property type="evidence" value="ECO:0000318"/>
    <property type="project" value="GO_Central"/>
</dbReference>
<evidence type="ECO:0000256" key="2">
    <source>
        <dbReference type="ARBA" id="ARBA00004604"/>
    </source>
</evidence>
<sequence>MSAAPKLKRKKKVKFCPNPLFVQWLTEWRDAAAEKGIKTQYAYGKALVALKKYPLPFQSGKAAKILDNFGDKICSMLDKKLEEHLANEAESSSTAVDVDDDSDEIAVCSPVGMQFNETMNGSTRKRKQASPRSATKRVREYIPLDRSGPYSLILTLYRNHTRPGSKGFMHKTELQDAAQPLCDKSMKMPDPGGHYTAWSSMSTLVTKGYVYKEGSPARYVITESGCELAHKLEATTGQHPITDHLPRMASLDNTIPVAQEDQRSEVTSRRSALEIPNYWYIDDRGREVTLKDRAAVTVNDDGVGFLIKCSEASLRSCSLRYKIDRGRTAPPGSCYAYLHNDDASEVCPASKSSPPANGEHDGAVEISKKTSHSHSNSRSTNSSYVPSTNSSYVPSTHPTSSSFTAVPKSRHGMDSDDMTTSAPGSERTGSSTTPTPVFSLRPGQFDVILCVDNCETTGIGGKEKGRKHVLLKELQKNGVNLDVRKLQVGDFLWVAREKGSAVPGLLQMPRRREAVLDYVVERKRMDDLCSSIQDGRFKEQKFRLKQCGLGHPVYLVEDFGSTDHMSLPAATMLQSVVNTQVIDNFFVKNTRDSKESAAYLTIMTRYLNSLYSDKTIKAYSREDMDKLTGSTDLNSPQQRCLSFREFNESSVKNKEMTVTETFAKQLLQFGGMSAEKALALTQIYQTPSDLIRAYETCSLPSDQEKMLAKVKYGQSQRNMGPALSKVVYQLYRSSNALT</sequence>
<dbReference type="EC" id="3.1.22.-" evidence="14"/>
<dbReference type="FunFam" id="1.10.150.110:FF:000001">
    <property type="entry name" value="Putative Crossover junction endonuclease MUS81"/>
    <property type="match status" value="1"/>
</dbReference>
<dbReference type="InterPro" id="IPR010996">
    <property type="entry name" value="HHH_MUS81"/>
</dbReference>
<evidence type="ECO:0000256" key="10">
    <source>
        <dbReference type="ARBA" id="ARBA00023172"/>
    </source>
</evidence>
<dbReference type="PANTHER" id="PTHR13451">
    <property type="entry name" value="CLASS II CROSSOVER JUNCTION ENDONUCLEASE MUS81"/>
    <property type="match status" value="1"/>
</dbReference>
<dbReference type="InterPro" id="IPR027421">
    <property type="entry name" value="DNA_pol_lamdba_lyase_dom_sf"/>
</dbReference>
<feature type="domain" description="ERCC4" evidence="16">
    <location>
        <begin position="448"/>
        <end position="560"/>
    </location>
</feature>
<dbReference type="AlphaFoldDB" id="A0A7M7RCM6"/>
<evidence type="ECO:0000256" key="6">
    <source>
        <dbReference type="ARBA" id="ARBA00022759"/>
    </source>
</evidence>
<comment type="subcellular location">
    <subcellularLocation>
        <location evidence="2">Nucleus</location>
        <location evidence="2">Nucleolus</location>
    </subcellularLocation>
</comment>
<dbReference type="GO" id="GO:0005730">
    <property type="term" value="C:nucleolus"/>
    <property type="evidence" value="ECO:0007669"/>
    <property type="project" value="UniProtKB-SubCell"/>
</dbReference>
<dbReference type="Gene3D" id="3.40.50.10130">
    <property type="match status" value="1"/>
</dbReference>
<dbReference type="InterPro" id="IPR033309">
    <property type="entry name" value="Mus81"/>
</dbReference>
<evidence type="ECO:0000256" key="7">
    <source>
        <dbReference type="ARBA" id="ARBA00022763"/>
    </source>
</evidence>
<dbReference type="Pfam" id="PF21292">
    <property type="entry name" value="EME1-MUS81_C"/>
    <property type="match status" value="1"/>
</dbReference>
<keyword evidence="8 14" id="KW-0378">Hydrolase</keyword>
<evidence type="ECO:0000256" key="4">
    <source>
        <dbReference type="ARBA" id="ARBA00022722"/>
    </source>
</evidence>
<dbReference type="InterPro" id="IPR036388">
    <property type="entry name" value="WH-like_DNA-bd_sf"/>
</dbReference>
<accession>A0A7M7RCM6</accession>
<reference evidence="18" key="1">
    <citation type="submission" date="2015-02" db="EMBL/GenBank/DDBJ databases">
        <title>Genome sequencing for Strongylocentrotus purpuratus.</title>
        <authorList>
            <person name="Murali S."/>
            <person name="Liu Y."/>
            <person name="Vee V."/>
            <person name="English A."/>
            <person name="Wang M."/>
            <person name="Skinner E."/>
            <person name="Han Y."/>
            <person name="Muzny D.M."/>
            <person name="Worley K.C."/>
            <person name="Gibbs R.A."/>
        </authorList>
    </citation>
    <scope>NUCLEOTIDE SEQUENCE</scope>
</reference>
<comment type="subunit">
    <text evidence="13">Part of the heterodimeric DNA structure-specific endonuclease complex MUS81-EME1. Part of the heterodimeric DNA structure-specific endonuclease complex MUS81-EME2.</text>
</comment>
<dbReference type="FunFam" id="1.10.150.670:FF:000001">
    <property type="entry name" value="Crossover junction endonuclease MUS81"/>
    <property type="match status" value="1"/>
</dbReference>
<dbReference type="Gene3D" id="1.10.150.670">
    <property type="entry name" value="Crossover junction endonuclease EME1, DNA-binding domain"/>
    <property type="match status" value="1"/>
</dbReference>
<proteinExistence type="inferred from homology"/>
<dbReference type="GeneID" id="575020"/>
<keyword evidence="4 14" id="KW-0540">Nuclease</keyword>
<evidence type="ECO:0000256" key="13">
    <source>
        <dbReference type="ARBA" id="ARBA00093541"/>
    </source>
</evidence>
<evidence type="ECO:0000256" key="5">
    <source>
        <dbReference type="ARBA" id="ARBA00022723"/>
    </source>
</evidence>
<dbReference type="InterPro" id="IPR042530">
    <property type="entry name" value="EME1/EME2_C"/>
</dbReference>
<evidence type="ECO:0000256" key="8">
    <source>
        <dbReference type="ARBA" id="ARBA00022801"/>
    </source>
</evidence>
<comment type="subunit">
    <text evidence="14">Interacts with EME1.</text>
</comment>
<organism evidence="17 18">
    <name type="scientific">Strongylocentrotus purpuratus</name>
    <name type="common">Purple sea urchin</name>
    <dbReference type="NCBI Taxonomy" id="7668"/>
    <lineage>
        <taxon>Eukaryota</taxon>
        <taxon>Metazoa</taxon>
        <taxon>Echinodermata</taxon>
        <taxon>Eleutherozoa</taxon>
        <taxon>Echinozoa</taxon>
        <taxon>Echinoidea</taxon>
        <taxon>Euechinoidea</taxon>
        <taxon>Echinacea</taxon>
        <taxon>Camarodonta</taxon>
        <taxon>Echinidea</taxon>
        <taxon>Strongylocentrotidae</taxon>
        <taxon>Strongylocentrotus</taxon>
    </lineage>
</organism>
<feature type="region of interest" description="Disordered" evidence="15">
    <location>
        <begin position="116"/>
        <end position="137"/>
    </location>
</feature>
<feature type="compositionally biased region" description="Polar residues" evidence="15">
    <location>
        <begin position="384"/>
        <end position="404"/>
    </location>
</feature>
<dbReference type="Pfam" id="PF14716">
    <property type="entry name" value="HHH_8"/>
    <property type="match status" value="1"/>
</dbReference>
<dbReference type="FunCoup" id="A0A7M7RCM6">
    <property type="interactions" value="1069"/>
</dbReference>
<keyword evidence="18" id="KW-1185">Reference proteome</keyword>
<dbReference type="Pfam" id="PF02732">
    <property type="entry name" value="ERCC4"/>
    <property type="match status" value="1"/>
</dbReference>
<dbReference type="FunFam" id="1.10.10.10:FF:000307">
    <property type="entry name" value="Crossover junction endonuclease MUS81"/>
    <property type="match status" value="1"/>
</dbReference>
<dbReference type="GO" id="GO:0000712">
    <property type="term" value="P:resolution of meiotic recombination intermediates"/>
    <property type="evidence" value="ECO:0000318"/>
    <property type="project" value="GO_Central"/>
</dbReference>
<keyword evidence="5 14" id="KW-0479">Metal-binding</keyword>
<comment type="function">
    <text evidence="14">Interacts with EME1 to form a DNA structure-specific endonuclease with substrate preference for branched DNA structures with a 5'-end at the branch nick. Typical substrates include 3'-flap structures, D-loops, replication forks and nicked Holliday junctions. May be required in mitosis for the processing of stalled or collapsed replication fork intermediates. May be required in meiosis for the repair of meiosis-specific double strand breaks subsequent to single-end invasion (SEI).</text>
</comment>
<comment type="cofactor">
    <cofactor evidence="1 14">
        <name>Mg(2+)</name>
        <dbReference type="ChEBI" id="CHEBI:18420"/>
    </cofactor>
</comment>
<dbReference type="GO" id="GO:0005634">
    <property type="term" value="C:nucleus"/>
    <property type="evidence" value="ECO:0000318"/>
    <property type="project" value="GO_Central"/>
</dbReference>
<evidence type="ECO:0000313" key="17">
    <source>
        <dbReference type="EnsemblMetazoa" id="XP_780532"/>
    </source>
</evidence>
<dbReference type="Gene3D" id="1.10.150.110">
    <property type="entry name" value="DNA polymerase beta, N-terminal domain-like"/>
    <property type="match status" value="1"/>
</dbReference>
<dbReference type="CDD" id="cd21036">
    <property type="entry name" value="WH_MUS81"/>
    <property type="match status" value="1"/>
</dbReference>
<evidence type="ECO:0000259" key="16">
    <source>
        <dbReference type="SMART" id="SM00891"/>
    </source>
</evidence>
<dbReference type="Proteomes" id="UP000007110">
    <property type="component" value="Unassembled WGS sequence"/>
</dbReference>